<gene>
    <name evidence="1" type="ORF">E5336_07100</name>
</gene>
<organism evidence="1 2">
    <name type="scientific">Dubosiella muris</name>
    <dbReference type="NCBI Taxonomy" id="3038133"/>
    <lineage>
        <taxon>Bacteria</taxon>
        <taxon>Bacillati</taxon>
        <taxon>Bacillota</taxon>
        <taxon>Erysipelotrichia</taxon>
        <taxon>Erysipelotrichales</taxon>
        <taxon>Erysipelotrichaceae</taxon>
        <taxon>Dubosiella</taxon>
    </lineage>
</organism>
<comment type="caution">
    <text evidence="1">The sequence shown here is derived from an EMBL/GenBank/DDBJ whole genome shotgun (WGS) entry which is preliminary data.</text>
</comment>
<keyword evidence="2" id="KW-1185">Reference proteome</keyword>
<sequence>MNQLQKQVEQEIEEELIDELAEEQIEETEESEFEYLECEKRHVFLLLMFVGGFYGAYTYSIRGGVFCNAQTANFVLFAMALGSANFMKAVYYLVPMGAYLLGTIVSEALPSPIKKHHWLRWDTILIGLEIVAVALLGFVPDSAPFQITQITINVLCSMQYNTFRQARGIPMATTFCTNHVRQLGIHIVKALKHPENQAFSKRAWLHVGMLGVFVAGGVLSTFLCAVFSGRAIWFTLIPLGFIFIQLIYADLVKEKEVFDMTPKGH</sequence>
<proteinExistence type="predicted"/>
<evidence type="ECO:0000313" key="2">
    <source>
        <dbReference type="Proteomes" id="UP000308836"/>
    </source>
</evidence>
<name>A0AC61R6M7_9FIRM</name>
<dbReference type="EMBL" id="SRYG01000013">
    <property type="protein sequence ID" value="TGY65741.1"/>
    <property type="molecule type" value="Genomic_DNA"/>
</dbReference>
<reference evidence="1" key="1">
    <citation type="submission" date="2019-04" db="EMBL/GenBank/DDBJ databases">
        <title>Microbes associate with the intestines of laboratory mice.</title>
        <authorList>
            <person name="Navarre W."/>
            <person name="Wong E."/>
            <person name="Huang K."/>
            <person name="Tropini C."/>
            <person name="Ng K."/>
            <person name="Yu B."/>
        </authorList>
    </citation>
    <scope>NUCLEOTIDE SEQUENCE</scope>
    <source>
        <strain evidence="1">NM09_H32</strain>
    </source>
</reference>
<evidence type="ECO:0000313" key="1">
    <source>
        <dbReference type="EMBL" id="TGY65741.1"/>
    </source>
</evidence>
<accession>A0AC61R6M7</accession>
<protein>
    <submittedName>
        <fullName evidence="1">DUF1275 domain-containing protein</fullName>
    </submittedName>
</protein>
<dbReference type="Proteomes" id="UP000308836">
    <property type="component" value="Unassembled WGS sequence"/>
</dbReference>